<dbReference type="AlphaFoldDB" id="Q0RV15"/>
<geneLocation type="plasmid" evidence="10 11">
    <name>pRHL3</name>
</geneLocation>
<dbReference type="RefSeq" id="WP_011600498.1">
    <property type="nucleotide sequence ID" value="NC_008271.1"/>
</dbReference>
<name>Q0RV15_RHOJR</name>
<dbReference type="HOGENOM" id="CLU_024839_0_0_11"/>
<dbReference type="GO" id="GO:0016887">
    <property type="term" value="F:ATP hydrolysis activity"/>
    <property type="evidence" value="ECO:0007669"/>
    <property type="project" value="UniProtKB-UniRule"/>
</dbReference>
<reference evidence="11" key="1">
    <citation type="journal article" date="2006" name="Proc. Natl. Acad. Sci. U.S.A.">
        <title>The complete genome of Rhodococcus sp. RHA1 provides insights into a catabolic powerhouse.</title>
        <authorList>
            <person name="McLeod M.P."/>
            <person name="Warren R.L."/>
            <person name="Hsiao W.W.L."/>
            <person name="Araki N."/>
            <person name="Myhre M."/>
            <person name="Fernandes C."/>
            <person name="Miyazawa D."/>
            <person name="Wong W."/>
            <person name="Lillquist A.L."/>
            <person name="Wang D."/>
            <person name="Dosanjh M."/>
            <person name="Hara H."/>
            <person name="Petrescu A."/>
            <person name="Morin R.D."/>
            <person name="Yang G."/>
            <person name="Stott J.M."/>
            <person name="Schein J.E."/>
            <person name="Shin H."/>
            <person name="Smailus D."/>
            <person name="Siddiqui A.S."/>
            <person name="Marra M.A."/>
            <person name="Jones S.J.M."/>
            <person name="Holt R."/>
            <person name="Brinkman F.S.L."/>
            <person name="Miyauchi K."/>
            <person name="Fukuda M."/>
            <person name="Davies J.E."/>
            <person name="Mohn W.W."/>
            <person name="Eltis L.D."/>
        </authorList>
    </citation>
    <scope>NUCLEOTIDE SEQUENCE [LARGE SCALE GENOMIC DNA]</scope>
    <source>
        <strain evidence="11">RHA1</strain>
    </source>
</reference>
<dbReference type="Pfam" id="PF10609">
    <property type="entry name" value="ParA"/>
    <property type="match status" value="1"/>
</dbReference>
<comment type="similarity">
    <text evidence="1">In the N-terminal section; belongs to the MIP18 family.</text>
</comment>
<dbReference type="Gene3D" id="3.40.50.300">
    <property type="entry name" value="P-loop containing nucleotide triphosphate hydrolases"/>
    <property type="match status" value="1"/>
</dbReference>
<dbReference type="OrthoDB" id="9809679at2"/>
<dbReference type="InterPro" id="IPR000808">
    <property type="entry name" value="Mrp-like_CS"/>
</dbReference>
<evidence type="ECO:0000313" key="10">
    <source>
        <dbReference type="EMBL" id="ABH00871.1"/>
    </source>
</evidence>
<dbReference type="InterPro" id="IPR019591">
    <property type="entry name" value="Mrp/NBP35_ATP-bd"/>
</dbReference>
<dbReference type="InterPro" id="IPR044304">
    <property type="entry name" value="NUBPL-like"/>
</dbReference>
<dbReference type="Gene3D" id="3.30.300.130">
    <property type="entry name" value="Fe-S cluster assembly (FSCA)"/>
    <property type="match status" value="1"/>
</dbReference>
<proteinExistence type="inferred from homology"/>
<sequence length="389" mass="40722">MSLLSRRRADAKVDPADVRTALARVEDPELHLPLEEAGMLGEVEVDRSGVARVTVRLTTPSCPLKETLTTDVTAAVRAIAGVSGVEVAFAAMGEGERMRLAARLRGSVPLGAHSFGPGSATQVYAVASGKGGVGKSTITANLAVALVQQGKRVGILDADVWGYSIPHLFGVRRAPVALKGLMLPVEAFGVALMSVGFFVRDDEPVVWRGPMLHKAIEQFLDDVYWGELDVLLIDLPPGTGDVTLSLLEFVPDAALIVVTTPQPAAQTVAQRVGRMALDSRTPVAGVVENMSAMICSSCCESTPLFGAGGGQRLAEAIAAPLLGQVPLDIELREAGDAGVPALIAAPRAASATQIRQIAASLPILRRSLVGRSLPLTVRPHHAHGMSVDD</sequence>
<dbReference type="eggNOG" id="COG2151">
    <property type="taxonomic scope" value="Bacteria"/>
</dbReference>
<evidence type="ECO:0000259" key="9">
    <source>
        <dbReference type="Pfam" id="PF01883"/>
    </source>
</evidence>
<dbReference type="GO" id="GO:0016226">
    <property type="term" value="P:iron-sulfur cluster assembly"/>
    <property type="evidence" value="ECO:0007669"/>
    <property type="project" value="InterPro"/>
</dbReference>
<dbReference type="eggNOG" id="COG0489">
    <property type="taxonomic scope" value="Bacteria"/>
</dbReference>
<evidence type="ECO:0000256" key="4">
    <source>
        <dbReference type="ARBA" id="ARBA00022741"/>
    </source>
</evidence>
<dbReference type="Proteomes" id="UP000008710">
    <property type="component" value="Plasmid pRHL3"/>
</dbReference>
<dbReference type="FunFam" id="3.40.50.300:FF:001119">
    <property type="entry name" value="Iron-sulfur cluster carrier protein"/>
    <property type="match status" value="1"/>
</dbReference>
<organism evidence="10 11">
    <name type="scientific">Rhodococcus jostii (strain RHA1)</name>
    <dbReference type="NCBI Taxonomy" id="101510"/>
    <lineage>
        <taxon>Bacteria</taxon>
        <taxon>Bacillati</taxon>
        <taxon>Actinomycetota</taxon>
        <taxon>Actinomycetes</taxon>
        <taxon>Mycobacteriales</taxon>
        <taxon>Nocardiaceae</taxon>
        <taxon>Rhodococcus</taxon>
    </lineage>
</organism>
<keyword evidence="7 8" id="KW-0411">Iron-sulfur</keyword>
<comment type="similarity">
    <text evidence="2">In the C-terminal section; belongs to the Mrp/NBP35 ATP-binding proteins family.</text>
</comment>
<dbReference type="GO" id="GO:0005524">
    <property type="term" value="F:ATP binding"/>
    <property type="evidence" value="ECO:0007669"/>
    <property type="project" value="UniProtKB-UniRule"/>
</dbReference>
<dbReference type="GO" id="GO:0140663">
    <property type="term" value="F:ATP-dependent FeS chaperone activity"/>
    <property type="evidence" value="ECO:0007669"/>
    <property type="project" value="InterPro"/>
</dbReference>
<keyword evidence="3 8" id="KW-0479">Metal-binding</keyword>
<dbReference type="Pfam" id="PF01883">
    <property type="entry name" value="FeS_assembly_P"/>
    <property type="match status" value="1"/>
</dbReference>
<dbReference type="SUPFAM" id="SSF117916">
    <property type="entry name" value="Fe-S cluster assembly (FSCA) domain-like"/>
    <property type="match status" value="1"/>
</dbReference>
<dbReference type="PANTHER" id="PTHR42961">
    <property type="entry name" value="IRON-SULFUR PROTEIN NUBPL"/>
    <property type="match status" value="1"/>
</dbReference>
<keyword evidence="8" id="KW-0378">Hydrolase</keyword>
<feature type="domain" description="MIP18 family-like" evidence="9">
    <location>
        <begin position="16"/>
        <end position="87"/>
    </location>
</feature>
<evidence type="ECO:0000256" key="8">
    <source>
        <dbReference type="HAMAP-Rule" id="MF_02040"/>
    </source>
</evidence>
<accession>Q0RV15</accession>
<dbReference type="InterPro" id="IPR033756">
    <property type="entry name" value="YlxH/NBP35"/>
</dbReference>
<dbReference type="InterPro" id="IPR034904">
    <property type="entry name" value="FSCA_dom_sf"/>
</dbReference>
<keyword evidence="10" id="KW-0614">Plasmid</keyword>
<dbReference type="GO" id="GO:0046872">
    <property type="term" value="F:metal ion binding"/>
    <property type="evidence" value="ECO:0007669"/>
    <property type="project" value="UniProtKB-KW"/>
</dbReference>
<keyword evidence="5 8" id="KW-0067">ATP-binding</keyword>
<dbReference type="SUPFAM" id="SSF52540">
    <property type="entry name" value="P-loop containing nucleoside triphosphate hydrolases"/>
    <property type="match status" value="1"/>
</dbReference>
<dbReference type="EMBL" id="CP000434">
    <property type="protein sequence ID" value="ABH00871.1"/>
    <property type="molecule type" value="Genomic_DNA"/>
</dbReference>
<comment type="function">
    <text evidence="8">Binds and transfers iron-sulfur (Fe-S) clusters to target apoproteins. Can hydrolyze ATP.</text>
</comment>
<evidence type="ECO:0000256" key="1">
    <source>
        <dbReference type="ARBA" id="ARBA00007352"/>
    </source>
</evidence>
<evidence type="ECO:0000256" key="5">
    <source>
        <dbReference type="ARBA" id="ARBA00022840"/>
    </source>
</evidence>
<dbReference type="PROSITE" id="PS01215">
    <property type="entry name" value="MRP"/>
    <property type="match status" value="1"/>
</dbReference>
<dbReference type="InterPro" id="IPR027417">
    <property type="entry name" value="P-loop_NTPase"/>
</dbReference>
<keyword evidence="4 8" id="KW-0547">Nucleotide-binding</keyword>
<evidence type="ECO:0000313" key="11">
    <source>
        <dbReference type="Proteomes" id="UP000008710"/>
    </source>
</evidence>
<evidence type="ECO:0000256" key="3">
    <source>
        <dbReference type="ARBA" id="ARBA00022723"/>
    </source>
</evidence>
<evidence type="ECO:0000256" key="7">
    <source>
        <dbReference type="ARBA" id="ARBA00023014"/>
    </source>
</evidence>
<protein>
    <recommendedName>
        <fullName evidence="8">Iron-sulfur cluster carrier protein</fullName>
    </recommendedName>
</protein>
<keyword evidence="6 8" id="KW-0408">Iron</keyword>
<gene>
    <name evidence="10" type="ordered locus">RHA1_ro11224</name>
</gene>
<dbReference type="PANTHER" id="PTHR42961:SF2">
    <property type="entry name" value="IRON-SULFUR PROTEIN NUBPL"/>
    <property type="match status" value="1"/>
</dbReference>
<comment type="subunit">
    <text evidence="8">Homodimer.</text>
</comment>
<evidence type="ECO:0000256" key="2">
    <source>
        <dbReference type="ARBA" id="ARBA00008205"/>
    </source>
</evidence>
<feature type="binding site" evidence="8">
    <location>
        <begin position="129"/>
        <end position="136"/>
    </location>
    <ligand>
        <name>ATP</name>
        <dbReference type="ChEBI" id="CHEBI:30616"/>
    </ligand>
</feature>
<evidence type="ECO:0000256" key="6">
    <source>
        <dbReference type="ARBA" id="ARBA00023004"/>
    </source>
</evidence>
<dbReference type="GO" id="GO:0051539">
    <property type="term" value="F:4 iron, 4 sulfur cluster binding"/>
    <property type="evidence" value="ECO:0007669"/>
    <property type="project" value="TreeGrafter"/>
</dbReference>
<dbReference type="CDD" id="cd02037">
    <property type="entry name" value="Mrp_NBP35"/>
    <property type="match status" value="1"/>
</dbReference>
<dbReference type="InterPro" id="IPR002744">
    <property type="entry name" value="MIP18-like"/>
</dbReference>
<comment type="similarity">
    <text evidence="8">Belongs to the Mrp/NBP35 ATP-binding proteins family.</text>
</comment>
<dbReference type="KEGG" id="rha:RHA1_ro11224"/>
<dbReference type="HAMAP" id="MF_02040">
    <property type="entry name" value="Mrp_NBP35"/>
    <property type="match status" value="1"/>
</dbReference>